<feature type="region of interest" description="Disordered" evidence="1">
    <location>
        <begin position="75"/>
        <end position="123"/>
    </location>
</feature>
<organism evidence="2 3">
    <name type="scientific">Zizania palustris</name>
    <name type="common">Northern wild rice</name>
    <dbReference type="NCBI Taxonomy" id="103762"/>
    <lineage>
        <taxon>Eukaryota</taxon>
        <taxon>Viridiplantae</taxon>
        <taxon>Streptophyta</taxon>
        <taxon>Embryophyta</taxon>
        <taxon>Tracheophyta</taxon>
        <taxon>Spermatophyta</taxon>
        <taxon>Magnoliopsida</taxon>
        <taxon>Liliopsida</taxon>
        <taxon>Poales</taxon>
        <taxon>Poaceae</taxon>
        <taxon>BOP clade</taxon>
        <taxon>Oryzoideae</taxon>
        <taxon>Oryzeae</taxon>
        <taxon>Zizaniinae</taxon>
        <taxon>Zizania</taxon>
    </lineage>
</organism>
<reference evidence="2" key="1">
    <citation type="journal article" date="2021" name="bioRxiv">
        <title>Whole Genome Assembly and Annotation of Northern Wild Rice, Zizania palustris L., Supports a Whole Genome Duplication in the Zizania Genus.</title>
        <authorList>
            <person name="Haas M."/>
            <person name="Kono T."/>
            <person name="Macchietto M."/>
            <person name="Millas R."/>
            <person name="McGilp L."/>
            <person name="Shao M."/>
            <person name="Duquette J."/>
            <person name="Hirsch C.N."/>
            <person name="Kimball J."/>
        </authorList>
    </citation>
    <scope>NUCLEOTIDE SEQUENCE</scope>
    <source>
        <tissue evidence="2">Fresh leaf tissue</tissue>
    </source>
</reference>
<dbReference type="AlphaFoldDB" id="A0A8J5S3L8"/>
<sequence>MVSAPRGRARRARSARTPRGRAPPGTPGVGDELRKNASMERVVLEDYALELLQESLHVGRAEHLSSDKGLLARRRRAEAAGTAARIRRSTRSGAARSRGEGESDRRRAVRRDGWRSPSGRRAR</sequence>
<name>A0A8J5S3L8_ZIZPA</name>
<evidence type="ECO:0000256" key="1">
    <source>
        <dbReference type="SAM" id="MobiDB-lite"/>
    </source>
</evidence>
<dbReference type="Proteomes" id="UP000729402">
    <property type="component" value="Unassembled WGS sequence"/>
</dbReference>
<accession>A0A8J5S3L8</accession>
<reference evidence="2" key="2">
    <citation type="submission" date="2021-02" db="EMBL/GenBank/DDBJ databases">
        <authorList>
            <person name="Kimball J.A."/>
            <person name="Haas M.W."/>
            <person name="Macchietto M."/>
            <person name="Kono T."/>
            <person name="Duquette J."/>
            <person name="Shao M."/>
        </authorList>
    </citation>
    <scope>NUCLEOTIDE SEQUENCE</scope>
    <source>
        <tissue evidence="2">Fresh leaf tissue</tissue>
    </source>
</reference>
<evidence type="ECO:0000313" key="3">
    <source>
        <dbReference type="Proteomes" id="UP000729402"/>
    </source>
</evidence>
<keyword evidence="3" id="KW-1185">Reference proteome</keyword>
<gene>
    <name evidence="2" type="ORF">GUJ93_ZPchr0002g25713</name>
</gene>
<comment type="caution">
    <text evidence="2">The sequence shown here is derived from an EMBL/GenBank/DDBJ whole genome shotgun (WGS) entry which is preliminary data.</text>
</comment>
<proteinExistence type="predicted"/>
<dbReference type="EMBL" id="JAAALK010000287">
    <property type="protein sequence ID" value="KAG8059999.1"/>
    <property type="molecule type" value="Genomic_DNA"/>
</dbReference>
<feature type="compositionally biased region" description="Basic and acidic residues" evidence="1">
    <location>
        <begin position="97"/>
        <end position="114"/>
    </location>
</feature>
<evidence type="ECO:0000313" key="2">
    <source>
        <dbReference type="EMBL" id="KAG8059999.1"/>
    </source>
</evidence>
<feature type="region of interest" description="Disordered" evidence="1">
    <location>
        <begin position="1"/>
        <end position="35"/>
    </location>
</feature>
<protein>
    <submittedName>
        <fullName evidence="2">Uncharacterized protein</fullName>
    </submittedName>
</protein>
<feature type="compositionally biased region" description="Basic residues" evidence="1">
    <location>
        <begin position="7"/>
        <end position="19"/>
    </location>
</feature>